<dbReference type="InterPro" id="IPR032675">
    <property type="entry name" value="LRR_dom_sf"/>
</dbReference>
<dbReference type="OrthoDB" id="120976at2759"/>
<dbReference type="InterPro" id="IPR052394">
    <property type="entry name" value="LRR-containing"/>
</dbReference>
<dbReference type="CDD" id="cd00116">
    <property type="entry name" value="LRR_RI"/>
    <property type="match status" value="1"/>
</dbReference>
<reference evidence="1" key="1">
    <citation type="submission" date="2021-11" db="EMBL/GenBank/DDBJ databases">
        <authorList>
            <person name="Herlambang A."/>
            <person name="Guo Y."/>
            <person name="Takashima Y."/>
            <person name="Nishizawa T."/>
        </authorList>
    </citation>
    <scope>NUCLEOTIDE SEQUENCE</scope>
    <source>
        <strain evidence="1">E1425</strain>
    </source>
</reference>
<name>A0A9P3LRW3_9FUNG</name>
<dbReference type="InterPro" id="IPR001611">
    <property type="entry name" value="Leu-rich_rpt"/>
</dbReference>
<dbReference type="Pfam" id="PF13516">
    <property type="entry name" value="LRR_6"/>
    <property type="match status" value="8"/>
</dbReference>
<dbReference type="AlphaFoldDB" id="A0A9P3LRW3"/>
<dbReference type="PANTHER" id="PTHR24114">
    <property type="entry name" value="LEUCINE RICH REPEAT FAMILY PROTEIN"/>
    <property type="match status" value="1"/>
</dbReference>
<dbReference type="Gene3D" id="3.80.10.10">
    <property type="entry name" value="Ribonuclease Inhibitor"/>
    <property type="match status" value="3"/>
</dbReference>
<sequence>MQIQMSDRLILIQSKTEAILTQQLELVEYPIPRLFIVLPEKVSKYDAATWFRTKFRLYFICECGEHTQKEESKAPHHLHLARHQGYVIREPTEFFKKYGPFLVLMLELIKIGARVASHAVPALVTFKIVELADSVPQTVETVTGMIDYSLECIDKQTEKVCSSSLGELADLDNRPSNTQQDLTNYLKNVEGLEGVELRQLGSFLTASKADSLLGNLYRMSTSDGHIKWVCRDHYRSGYQKANVEKLRNIVESSGGEFDEQLGAVKMSLKSSIGAAVFFDALAKAKGVFELIVDFNWECAWKDIDALLYTKQSRDLQFPLSMWISREDIIRLSNFTPIRPPRLYKLTFEMIIGRNEDGKVANILAEVSKSNSTLVSCYCSSEEKGAQALWQALKTHWTLAALVLDRFLIGDLGAQTLSEALKTNSTLTALYLRTNSIRDLGTQALSEALKTNTTLTTLDLRTNSIGNLGAQAMSEAFKTNSTLTTLDMSGNKIGDLGAQALSEALKTNSTLTTLDIGANSIGEKGAKALSEALRTNSTLTTLDLWNNSIGGLGAQALSEALKTNSTLTTLDLGSNSIGDLGAQALSEALKTNSTLTTLDLGSNSIGDLGAQALSEALKSNSTLTTLNVQNISIGGKGAQTLSESLKTNSVVNIIH</sequence>
<dbReference type="SMART" id="SM00368">
    <property type="entry name" value="LRR_RI"/>
    <property type="match status" value="9"/>
</dbReference>
<gene>
    <name evidence="1" type="ORF">EMPS_00757</name>
</gene>
<dbReference type="EMBL" id="BQFW01000001">
    <property type="protein sequence ID" value="GJJ68411.1"/>
    <property type="molecule type" value="Genomic_DNA"/>
</dbReference>
<dbReference type="PANTHER" id="PTHR24114:SF2">
    <property type="entry name" value="F-BOX DOMAIN-CONTAINING PROTEIN-RELATED"/>
    <property type="match status" value="1"/>
</dbReference>
<reference evidence="1" key="2">
    <citation type="journal article" date="2022" name="Microbiol. Resour. Announc.">
        <title>Whole-Genome Sequence of Entomortierella parvispora E1425, a Mucoromycotan Fungus Associated with Burkholderiaceae-Related Endosymbiotic Bacteria.</title>
        <authorList>
            <person name="Herlambang A."/>
            <person name="Guo Y."/>
            <person name="Takashima Y."/>
            <person name="Narisawa K."/>
            <person name="Ohta H."/>
            <person name="Nishizawa T."/>
        </authorList>
    </citation>
    <scope>NUCLEOTIDE SEQUENCE</scope>
    <source>
        <strain evidence="1">E1425</strain>
    </source>
</reference>
<dbReference type="SUPFAM" id="SSF52047">
    <property type="entry name" value="RNI-like"/>
    <property type="match status" value="1"/>
</dbReference>
<organism evidence="1 2">
    <name type="scientific">Entomortierella parvispora</name>
    <dbReference type="NCBI Taxonomy" id="205924"/>
    <lineage>
        <taxon>Eukaryota</taxon>
        <taxon>Fungi</taxon>
        <taxon>Fungi incertae sedis</taxon>
        <taxon>Mucoromycota</taxon>
        <taxon>Mortierellomycotina</taxon>
        <taxon>Mortierellomycetes</taxon>
        <taxon>Mortierellales</taxon>
        <taxon>Mortierellaceae</taxon>
        <taxon>Entomortierella</taxon>
    </lineage>
</organism>
<evidence type="ECO:0000313" key="2">
    <source>
        <dbReference type="Proteomes" id="UP000827284"/>
    </source>
</evidence>
<accession>A0A9P3LRW3</accession>
<keyword evidence="2" id="KW-1185">Reference proteome</keyword>
<proteinExistence type="predicted"/>
<protein>
    <submittedName>
        <fullName evidence="1">Uncharacterized protein</fullName>
    </submittedName>
</protein>
<evidence type="ECO:0000313" key="1">
    <source>
        <dbReference type="EMBL" id="GJJ68411.1"/>
    </source>
</evidence>
<comment type="caution">
    <text evidence="1">The sequence shown here is derived from an EMBL/GenBank/DDBJ whole genome shotgun (WGS) entry which is preliminary data.</text>
</comment>
<dbReference type="Proteomes" id="UP000827284">
    <property type="component" value="Unassembled WGS sequence"/>
</dbReference>